<accession>I0YKM5</accession>
<reference evidence="7 8" key="1">
    <citation type="journal article" date="2012" name="Genome Biol.">
        <title>The genome of the polar eukaryotic microalga coccomyxa subellipsoidea reveals traits of cold adaptation.</title>
        <authorList>
            <person name="Blanc G."/>
            <person name="Agarkova I."/>
            <person name="Grimwood J."/>
            <person name="Kuo A."/>
            <person name="Brueggeman A."/>
            <person name="Dunigan D."/>
            <person name="Gurnon J."/>
            <person name="Ladunga I."/>
            <person name="Lindquist E."/>
            <person name="Lucas S."/>
            <person name="Pangilinan J."/>
            <person name="Proschold T."/>
            <person name="Salamov A."/>
            <person name="Schmutz J."/>
            <person name="Weeks D."/>
            <person name="Yamada T."/>
            <person name="Claverie J.M."/>
            <person name="Grigoriev I."/>
            <person name="Van Etten J."/>
            <person name="Lomsadze A."/>
            <person name="Borodovsky M."/>
        </authorList>
    </citation>
    <scope>NUCLEOTIDE SEQUENCE [LARGE SCALE GENOMIC DNA]</scope>
    <source>
        <strain evidence="7 8">C-169</strain>
    </source>
</reference>
<dbReference type="InterPro" id="IPR018957">
    <property type="entry name" value="Znf_C3HC4_RING-type"/>
</dbReference>
<evidence type="ECO:0000256" key="4">
    <source>
        <dbReference type="PROSITE-ProRule" id="PRU00175"/>
    </source>
</evidence>
<feature type="domain" description="RING-type" evidence="6">
    <location>
        <begin position="101"/>
        <end position="146"/>
    </location>
</feature>
<dbReference type="GO" id="GO:0061630">
    <property type="term" value="F:ubiquitin protein ligase activity"/>
    <property type="evidence" value="ECO:0007669"/>
    <property type="project" value="TreeGrafter"/>
</dbReference>
<dbReference type="PANTHER" id="PTHR23327:SF42">
    <property type="entry name" value="LON PEPTIDASE N-TERMINAL DOMAIN AND RING FINGER PROTEIN C14F5.10C"/>
    <property type="match status" value="1"/>
</dbReference>
<gene>
    <name evidence="7" type="ORF">COCSUDRAFT_59869</name>
</gene>
<dbReference type="SUPFAM" id="SSF57850">
    <property type="entry name" value="RING/U-box"/>
    <property type="match status" value="1"/>
</dbReference>
<name>I0YKM5_COCSC</name>
<feature type="region of interest" description="Disordered" evidence="5">
    <location>
        <begin position="1"/>
        <end position="81"/>
    </location>
</feature>
<dbReference type="PROSITE" id="PS50089">
    <property type="entry name" value="ZF_RING_2"/>
    <property type="match status" value="1"/>
</dbReference>
<evidence type="ECO:0000313" key="7">
    <source>
        <dbReference type="EMBL" id="EIE18944.1"/>
    </source>
</evidence>
<dbReference type="InterPro" id="IPR001841">
    <property type="entry name" value="Znf_RING"/>
</dbReference>
<feature type="compositionally biased region" description="Basic and acidic residues" evidence="5">
    <location>
        <begin position="51"/>
        <end position="66"/>
    </location>
</feature>
<feature type="region of interest" description="Disordered" evidence="5">
    <location>
        <begin position="275"/>
        <end position="380"/>
    </location>
</feature>
<dbReference type="InterPro" id="IPR017907">
    <property type="entry name" value="Znf_RING_CS"/>
</dbReference>
<dbReference type="Proteomes" id="UP000007264">
    <property type="component" value="Unassembled WGS sequence"/>
</dbReference>
<feature type="region of interest" description="Disordered" evidence="5">
    <location>
        <begin position="441"/>
        <end position="500"/>
    </location>
</feature>
<dbReference type="Pfam" id="PF00097">
    <property type="entry name" value="zf-C3HC4"/>
    <property type="match status" value="1"/>
</dbReference>
<dbReference type="GO" id="GO:0008270">
    <property type="term" value="F:zinc ion binding"/>
    <property type="evidence" value="ECO:0007669"/>
    <property type="project" value="UniProtKB-KW"/>
</dbReference>
<evidence type="ECO:0000256" key="1">
    <source>
        <dbReference type="ARBA" id="ARBA00022723"/>
    </source>
</evidence>
<dbReference type="Gene3D" id="3.30.40.10">
    <property type="entry name" value="Zinc/RING finger domain, C3HC4 (zinc finger)"/>
    <property type="match status" value="1"/>
</dbReference>
<dbReference type="STRING" id="574566.I0YKM5"/>
<dbReference type="KEGG" id="csl:COCSUDRAFT_59869"/>
<dbReference type="eggNOG" id="KOG4159">
    <property type="taxonomic scope" value="Eukaryota"/>
</dbReference>
<dbReference type="GeneID" id="17036894"/>
<dbReference type="InterPro" id="IPR013083">
    <property type="entry name" value="Znf_RING/FYVE/PHD"/>
</dbReference>
<protein>
    <recommendedName>
        <fullName evidence="6">RING-type domain-containing protein</fullName>
    </recommendedName>
</protein>
<comment type="caution">
    <text evidence="7">The sequence shown here is derived from an EMBL/GenBank/DDBJ whole genome shotgun (WGS) entry which is preliminary data.</text>
</comment>
<feature type="compositionally biased region" description="Polar residues" evidence="5">
    <location>
        <begin position="323"/>
        <end position="342"/>
    </location>
</feature>
<keyword evidence="8" id="KW-1185">Reference proteome</keyword>
<sequence length="500" mass="52708">MVEAPTASGNAKPQSARASRKKTLAAAAAEEGINDATQSSGKTEGGQGKRPARERNTGKGTREDAKRHRMDAAQGTAEKEVQTDHVAISAAAQPDISHYECPICISIIIAPVVSPCGHDFCQHCYEGMMATPGSRFPGNLKCPICREAMPSKVPGVCKRLESTVELLFPQQLTARRALLADELEERNKDRERAKEAQRAQRGGGIAMAEVFETLHHITREARDRLAAVGTMYEPDGEAGAQASAAHSAPGSVAWGMGGMQMSAFRRPVSMALRAGNQTQAAPRQQQSGAQAAEAPRENVAAPPAPGDDGPWLPWGHLHPQTGGWMNQASPVSWGQPGASTEPSPAAQGGAQLPFSWAANTAPMPQPTLEAPASGPVPEDQQNSIAQSFRGLAALASRVVMFHQAMHAGGEDEDAAASQMYAELLNAQRVAEGMQFPMPAGVGGGGEGGAGPPSGSLGLPTFTMGRVEDRPRNRRQRRRAQNLPSPSFLARNMPPSGGVEE</sequence>
<dbReference type="PANTHER" id="PTHR23327">
    <property type="entry name" value="RING FINGER PROTEIN 127"/>
    <property type="match status" value="1"/>
</dbReference>
<dbReference type="RefSeq" id="XP_005643488.1">
    <property type="nucleotide sequence ID" value="XM_005643431.1"/>
</dbReference>
<feature type="compositionally biased region" description="Gly residues" evidence="5">
    <location>
        <begin position="441"/>
        <end position="451"/>
    </location>
</feature>
<evidence type="ECO:0000256" key="5">
    <source>
        <dbReference type="SAM" id="MobiDB-lite"/>
    </source>
</evidence>
<dbReference type="EMBL" id="AGSI01000021">
    <property type="protein sequence ID" value="EIE18944.1"/>
    <property type="molecule type" value="Genomic_DNA"/>
</dbReference>
<feature type="compositionally biased region" description="Polar residues" evidence="5">
    <location>
        <begin position="275"/>
        <end position="289"/>
    </location>
</feature>
<keyword evidence="3" id="KW-0862">Zinc</keyword>
<dbReference type="SMART" id="SM00184">
    <property type="entry name" value="RING"/>
    <property type="match status" value="1"/>
</dbReference>
<evidence type="ECO:0000259" key="6">
    <source>
        <dbReference type="PROSITE" id="PS50089"/>
    </source>
</evidence>
<evidence type="ECO:0000256" key="2">
    <source>
        <dbReference type="ARBA" id="ARBA00022771"/>
    </source>
</evidence>
<dbReference type="PROSITE" id="PS00518">
    <property type="entry name" value="ZF_RING_1"/>
    <property type="match status" value="1"/>
</dbReference>
<evidence type="ECO:0000256" key="3">
    <source>
        <dbReference type="ARBA" id="ARBA00022833"/>
    </source>
</evidence>
<dbReference type="AlphaFoldDB" id="I0YKM5"/>
<keyword evidence="1" id="KW-0479">Metal-binding</keyword>
<keyword evidence="2 4" id="KW-0863">Zinc-finger</keyword>
<organism evidence="7 8">
    <name type="scientific">Coccomyxa subellipsoidea (strain C-169)</name>
    <name type="common">Green microalga</name>
    <dbReference type="NCBI Taxonomy" id="574566"/>
    <lineage>
        <taxon>Eukaryota</taxon>
        <taxon>Viridiplantae</taxon>
        <taxon>Chlorophyta</taxon>
        <taxon>core chlorophytes</taxon>
        <taxon>Trebouxiophyceae</taxon>
        <taxon>Trebouxiophyceae incertae sedis</taxon>
        <taxon>Coccomyxaceae</taxon>
        <taxon>Coccomyxa</taxon>
        <taxon>Coccomyxa subellipsoidea</taxon>
    </lineage>
</organism>
<evidence type="ECO:0000313" key="8">
    <source>
        <dbReference type="Proteomes" id="UP000007264"/>
    </source>
</evidence>
<proteinExistence type="predicted"/>
<dbReference type="OrthoDB" id="546518at2759"/>
<feature type="compositionally biased region" description="Low complexity" evidence="5">
    <location>
        <begin position="306"/>
        <end position="315"/>
    </location>
</feature>